<dbReference type="AlphaFoldDB" id="E5KVD9"/>
<proteinExistence type="predicted"/>
<accession>E5KVD9</accession>
<evidence type="ECO:0000313" key="1">
    <source>
        <dbReference type="EMBL" id="ADR65079.1"/>
    </source>
</evidence>
<organism evidence="1">
    <name type="scientific">Chlorella sp. NTMP01</name>
    <dbReference type="NCBI Taxonomy" id="931102"/>
    <lineage>
        <taxon>Eukaryota</taxon>
        <taxon>Viridiplantae</taxon>
        <taxon>Chlorophyta</taxon>
        <taxon>core chlorophytes</taxon>
        <taxon>Trebouxiophyceae</taxon>
        <taxon>Chlorellales</taxon>
        <taxon>Chlorellaceae</taxon>
        <taxon>Chlorella clade</taxon>
        <taxon>Chlorella</taxon>
    </lineage>
</organism>
<reference evidence="1" key="1">
    <citation type="submission" date="2010-09" db="EMBL/GenBank/DDBJ databases">
        <title>Isolation and sequences analysis of calmodulin gene from marine Chlorella sp. NTMP01.</title>
        <authorList>
            <person name="Thajuddin N."/>
            <person name="Parveez Ahamed A."/>
            <person name="Mubarak Ali D."/>
            <person name="Praveen Kumar R."/>
            <person name="Mari Nivetha T."/>
            <person name="Shenbagavalli T."/>
        </authorList>
    </citation>
    <scope>NUCLEOTIDE SEQUENCE</scope>
    <source>
        <strain evidence="1">NTMP01</strain>
    </source>
</reference>
<gene>
    <name evidence="1" type="primary">CaM</name>
</gene>
<dbReference type="EMBL" id="HQ219686">
    <property type="protein sequence ID" value="ADR65079.1"/>
    <property type="molecule type" value="Genomic_DNA"/>
</dbReference>
<name>E5KVD9_9CHLO</name>
<sequence>MHLGGSRVDKKVSVGLLSGVRVGVGASKPTPRFNSGFTFLPQIDTKISAICSINTLIVWRAWSRALGTAVSSIGKRQASCLFRPCVAENRAFRSPKAALGSEQLSPLRTLGPGKAESLGE</sequence>
<protein>
    <submittedName>
        <fullName evidence="1">Calmodulin</fullName>
    </submittedName>
</protein>